<evidence type="ECO:0000313" key="3">
    <source>
        <dbReference type="Proteomes" id="UP000220102"/>
    </source>
</evidence>
<accession>A0A2A8D0Z9</accession>
<feature type="transmembrane region" description="Helical" evidence="1">
    <location>
        <begin position="62"/>
        <end position="84"/>
    </location>
</feature>
<keyword evidence="3" id="KW-1185">Reference proteome</keyword>
<dbReference type="AlphaFoldDB" id="A0A2A8D0Z9"/>
<comment type="caution">
    <text evidence="2">The sequence shown here is derived from an EMBL/GenBank/DDBJ whole genome shotgun (WGS) entry which is preliminary data.</text>
</comment>
<name>A0A2A8D0Z9_9BACT</name>
<sequence>MGGHMRRFPVEAGLWTAGLVLMAFMNPSAEGETWCLFARLGIEWCPGCGLGHAIAFMARGEWAASFAAHPFGAVVVAGLFVRIVRLLREAYGRRRPVFSTFSRR</sequence>
<protein>
    <recommendedName>
        <fullName evidence="4">DUF2752 domain-containing protein</fullName>
    </recommendedName>
</protein>
<dbReference type="InterPro" id="IPR021215">
    <property type="entry name" value="DUF2752"/>
</dbReference>
<reference evidence="2 3" key="1">
    <citation type="submission" date="2017-10" db="EMBL/GenBank/DDBJ databases">
        <title>Draft genome of Longibacter Salinarum.</title>
        <authorList>
            <person name="Goh K.M."/>
            <person name="Shamsir M.S."/>
            <person name="Lim S.W."/>
        </authorList>
    </citation>
    <scope>NUCLEOTIDE SEQUENCE [LARGE SCALE GENOMIC DNA]</scope>
    <source>
        <strain evidence="2 3">KCTC 52045</strain>
    </source>
</reference>
<gene>
    <name evidence="2" type="ORF">CRI94_05515</name>
</gene>
<dbReference type="Pfam" id="PF10825">
    <property type="entry name" value="DUF2752"/>
    <property type="match status" value="1"/>
</dbReference>
<keyword evidence="1" id="KW-0812">Transmembrane</keyword>
<keyword evidence="1" id="KW-0472">Membrane</keyword>
<evidence type="ECO:0008006" key="4">
    <source>
        <dbReference type="Google" id="ProtNLM"/>
    </source>
</evidence>
<evidence type="ECO:0000313" key="2">
    <source>
        <dbReference type="EMBL" id="PEN14483.1"/>
    </source>
</evidence>
<dbReference type="Proteomes" id="UP000220102">
    <property type="component" value="Unassembled WGS sequence"/>
</dbReference>
<proteinExistence type="predicted"/>
<keyword evidence="1" id="KW-1133">Transmembrane helix</keyword>
<organism evidence="2 3">
    <name type="scientific">Longibacter salinarum</name>
    <dbReference type="NCBI Taxonomy" id="1850348"/>
    <lineage>
        <taxon>Bacteria</taxon>
        <taxon>Pseudomonadati</taxon>
        <taxon>Rhodothermota</taxon>
        <taxon>Rhodothermia</taxon>
        <taxon>Rhodothermales</taxon>
        <taxon>Salisaetaceae</taxon>
        <taxon>Longibacter</taxon>
    </lineage>
</organism>
<dbReference type="OrthoDB" id="1525013at2"/>
<evidence type="ECO:0000256" key="1">
    <source>
        <dbReference type="SAM" id="Phobius"/>
    </source>
</evidence>
<dbReference type="EMBL" id="PDEQ01000002">
    <property type="protein sequence ID" value="PEN14483.1"/>
    <property type="molecule type" value="Genomic_DNA"/>
</dbReference>